<evidence type="ECO:0000313" key="2">
    <source>
        <dbReference type="Proteomes" id="UP000242592"/>
    </source>
</evidence>
<proteinExistence type="predicted"/>
<protein>
    <submittedName>
        <fullName evidence="1">Uncharacterized protein</fullName>
    </submittedName>
</protein>
<reference evidence="2" key="1">
    <citation type="submission" date="2016-11" db="EMBL/GenBank/DDBJ databases">
        <authorList>
            <person name="Varghese N."/>
            <person name="Submissions S."/>
        </authorList>
    </citation>
    <scope>NUCLEOTIDE SEQUENCE [LARGE SCALE GENOMIC DNA]</scope>
    <source>
        <strain evidence="2">DSM 15807</strain>
    </source>
</reference>
<dbReference type="STRING" id="1123380.SAMN02745199_0248"/>
<dbReference type="EMBL" id="FQXN01000001">
    <property type="protein sequence ID" value="SHH19472.1"/>
    <property type="molecule type" value="Genomic_DNA"/>
</dbReference>
<organism evidence="1 2">
    <name type="scientific">Thermosipho atlanticus DSM 15807</name>
    <dbReference type="NCBI Taxonomy" id="1123380"/>
    <lineage>
        <taxon>Bacteria</taxon>
        <taxon>Thermotogati</taxon>
        <taxon>Thermotogota</taxon>
        <taxon>Thermotogae</taxon>
        <taxon>Thermotogales</taxon>
        <taxon>Fervidobacteriaceae</taxon>
        <taxon>Thermosipho</taxon>
    </lineage>
</organism>
<sequence length="244" mass="28296">MILAIGGNSVLYFSLPAFFKACEKFGLEFDEIHCTGFSCIPAYFYLKTNSSNRSYAYTRTIYDETLKTFHFAYGFNFTNIIEQILALYKASKTLNGFKNQRTLIKYVTKYFPDEKITKKLKIHAFNLNTFNDEILEDDNLQDAMIKTLSFPIEYSPYNGFVSGSWVYGVPEGDFVILINKKFDVNLKNAIDYMVYSTYARTNEIMRKRFNNAKYKLKITTSSLNPFNLSTKLYEISEKYIGGIL</sequence>
<accession>A0A1M5QZF7</accession>
<evidence type="ECO:0000313" key="1">
    <source>
        <dbReference type="EMBL" id="SHH19472.1"/>
    </source>
</evidence>
<name>A0A1M5QZF7_9BACT</name>
<dbReference type="Proteomes" id="UP000242592">
    <property type="component" value="Unassembled WGS sequence"/>
</dbReference>
<dbReference type="OrthoDB" id="45000at2"/>
<gene>
    <name evidence="1" type="ORF">SAMN02745199_0248</name>
</gene>
<dbReference type="AlphaFoldDB" id="A0A1M5QZF7"/>
<keyword evidence="2" id="KW-1185">Reference proteome</keyword>
<dbReference type="RefSeq" id="WP_073071259.1">
    <property type="nucleotide sequence ID" value="NZ_FQXN01000001.1"/>
</dbReference>